<feature type="transmembrane region" description="Helical" evidence="1">
    <location>
        <begin position="131"/>
        <end position="150"/>
    </location>
</feature>
<dbReference type="Proteomes" id="UP001142175">
    <property type="component" value="Unassembled WGS sequence"/>
</dbReference>
<dbReference type="GO" id="GO:0000155">
    <property type="term" value="F:phosphorelay sensor kinase activity"/>
    <property type="evidence" value="ECO:0007669"/>
    <property type="project" value="InterPro"/>
</dbReference>
<evidence type="ECO:0000313" key="4">
    <source>
        <dbReference type="Proteomes" id="UP001142175"/>
    </source>
</evidence>
<feature type="domain" description="Signal transduction histidine kinase internal region" evidence="2">
    <location>
        <begin position="171"/>
        <end position="248"/>
    </location>
</feature>
<gene>
    <name evidence="3" type="ORF">NU887_17695</name>
</gene>
<dbReference type="InterPro" id="IPR010559">
    <property type="entry name" value="Sig_transdc_His_kin_internal"/>
</dbReference>
<keyword evidence="3" id="KW-0808">Transferase</keyword>
<dbReference type="PANTHER" id="PTHR34220:SF7">
    <property type="entry name" value="SENSOR HISTIDINE KINASE YPDA"/>
    <property type="match status" value="1"/>
</dbReference>
<dbReference type="InterPro" id="IPR036890">
    <property type="entry name" value="HATPase_C_sf"/>
</dbReference>
<proteinExistence type="predicted"/>
<dbReference type="RefSeq" id="WP_258424717.1">
    <property type="nucleotide sequence ID" value="NZ_JANSUY010000020.1"/>
</dbReference>
<accession>A0A9X2P682</accession>
<evidence type="ECO:0000259" key="2">
    <source>
        <dbReference type="Pfam" id="PF06580"/>
    </source>
</evidence>
<feature type="transmembrane region" description="Helical" evidence="1">
    <location>
        <begin position="86"/>
        <end position="111"/>
    </location>
</feature>
<dbReference type="PANTHER" id="PTHR34220">
    <property type="entry name" value="SENSOR HISTIDINE KINASE YPDA"/>
    <property type="match status" value="1"/>
</dbReference>
<feature type="transmembrane region" description="Helical" evidence="1">
    <location>
        <begin position="20"/>
        <end position="41"/>
    </location>
</feature>
<keyword evidence="3" id="KW-0418">Kinase</keyword>
<name>A0A9X2P682_9BACT</name>
<dbReference type="GO" id="GO:0016020">
    <property type="term" value="C:membrane"/>
    <property type="evidence" value="ECO:0007669"/>
    <property type="project" value="InterPro"/>
</dbReference>
<organism evidence="3 4">
    <name type="scientific">Aquiflexum gelatinilyticum</name>
    <dbReference type="NCBI Taxonomy" id="2961943"/>
    <lineage>
        <taxon>Bacteria</taxon>
        <taxon>Pseudomonadati</taxon>
        <taxon>Bacteroidota</taxon>
        <taxon>Cytophagia</taxon>
        <taxon>Cytophagales</taxon>
        <taxon>Cyclobacteriaceae</taxon>
        <taxon>Aquiflexum</taxon>
    </lineage>
</organism>
<keyword evidence="1" id="KW-1133">Transmembrane helix</keyword>
<evidence type="ECO:0000256" key="1">
    <source>
        <dbReference type="SAM" id="Phobius"/>
    </source>
</evidence>
<dbReference type="InterPro" id="IPR050640">
    <property type="entry name" value="Bact_2-comp_sensor_kinase"/>
</dbReference>
<sequence>MSKSFYSSATIFNSAKRFFLLNFGISTMLMLIFCPSCFLSLEGISSIIPDWIFSFLMSASLSMGGFKVEEYFDKRISWIEKPVKRLVLTAAAYMVYSFIVSFILVLGYVLVTVDGVNLINVQYTRILENTLMPISVALMIITIFISRSWLYEWRSAAIEAEQLKSEKLASQYQSLKDQLNPHFLFNSLNVLSNLVYESADKSAEFIQQLSKIYRYVLDVQNRELVGLEKEVVFAENYLSLQKIRFEQSLEYFIEVNQMKGFNIPPLSLQLLLENAIKHNIASMEKPLKIFIQQTPDSLIVRNNLQPKLTKEVADSGIGLENIEKRYALLSDKSPKITKTGTEFIVELPLLKLEKL</sequence>
<comment type="caution">
    <text evidence="3">The sequence shown here is derived from an EMBL/GenBank/DDBJ whole genome shotgun (WGS) entry which is preliminary data.</text>
</comment>
<reference evidence="3" key="1">
    <citation type="submission" date="2022-08" db="EMBL/GenBank/DDBJ databases">
        <authorList>
            <person name="Zhang D."/>
        </authorList>
    </citation>
    <scope>NUCLEOTIDE SEQUENCE</scope>
    <source>
        <strain evidence="3">XJ19-11</strain>
    </source>
</reference>
<dbReference type="Gene3D" id="3.30.565.10">
    <property type="entry name" value="Histidine kinase-like ATPase, C-terminal domain"/>
    <property type="match status" value="1"/>
</dbReference>
<evidence type="ECO:0000313" key="3">
    <source>
        <dbReference type="EMBL" id="MCR9016871.1"/>
    </source>
</evidence>
<protein>
    <submittedName>
        <fullName evidence="3">Histidine kinase</fullName>
    </submittedName>
</protein>
<keyword evidence="1" id="KW-0812">Transmembrane</keyword>
<dbReference type="EMBL" id="JANSUY010000020">
    <property type="protein sequence ID" value="MCR9016871.1"/>
    <property type="molecule type" value="Genomic_DNA"/>
</dbReference>
<keyword evidence="1" id="KW-0472">Membrane</keyword>
<feature type="transmembrane region" description="Helical" evidence="1">
    <location>
        <begin position="47"/>
        <end position="66"/>
    </location>
</feature>
<keyword evidence="4" id="KW-1185">Reference proteome</keyword>
<dbReference type="Pfam" id="PF06580">
    <property type="entry name" value="His_kinase"/>
    <property type="match status" value="1"/>
</dbReference>
<dbReference type="AlphaFoldDB" id="A0A9X2P682"/>